<dbReference type="Gene3D" id="1.10.10.10">
    <property type="entry name" value="Winged helix-like DNA-binding domain superfamily/Winged helix DNA-binding domain"/>
    <property type="match status" value="1"/>
</dbReference>
<accession>A0A8J5XHD1</accession>
<dbReference type="PRINTS" id="PR00056">
    <property type="entry name" value="HSFDOMAIN"/>
</dbReference>
<dbReference type="InterPro" id="IPR036388">
    <property type="entry name" value="WH-like_DNA-bd_sf"/>
</dbReference>
<evidence type="ECO:0000256" key="2">
    <source>
        <dbReference type="ARBA" id="ARBA00023125"/>
    </source>
</evidence>
<comment type="caution">
    <text evidence="7">The sequence shown here is derived from an EMBL/GenBank/DDBJ whole genome shotgun (WGS) entry which is preliminary data.</text>
</comment>
<dbReference type="InterPro" id="IPR036390">
    <property type="entry name" value="WH_DNA-bd_sf"/>
</dbReference>
<evidence type="ECO:0000259" key="6">
    <source>
        <dbReference type="PROSITE" id="PS50112"/>
    </source>
</evidence>
<organism evidence="7 8">
    <name type="scientific">Diacronema lutheri</name>
    <name type="common">Unicellular marine alga</name>
    <name type="synonym">Monochrysis lutheri</name>
    <dbReference type="NCBI Taxonomy" id="2081491"/>
    <lineage>
        <taxon>Eukaryota</taxon>
        <taxon>Haptista</taxon>
        <taxon>Haptophyta</taxon>
        <taxon>Pavlovophyceae</taxon>
        <taxon>Pavlovales</taxon>
        <taxon>Pavlovaceae</taxon>
        <taxon>Diacronema</taxon>
    </lineage>
</organism>
<evidence type="ECO:0000256" key="1">
    <source>
        <dbReference type="ARBA" id="ARBA00004123"/>
    </source>
</evidence>
<sequence length="729" mass="76433">MRAVGEALEAAHASREAQAVVESAEPHVIAFANAAFCELFGYSADELGQQAGALLHGPLTSRDELLALDAALQAKQQASAQLVLYHKHGEPSACHVHVEPLAGGAAGAVSHHLHTVMPASVPQQEDDSWCLASELEADDANDAILGAKLDRLLPGDLETEREYGELLSGGSSGNAMAMAGGLSAWLHSNGDCDGDDDDYLQNEPLASATAAALAEPDAELGAFGSLDAPPDVRSAPERAAVAPHAPRAALAQVPPPAAHASVHAAGALHAAAAVAAPPPPLLPPLPGLLALPLSRAFKIVANVDSSVFRMPLTLEAALEPSSDMIVVTEALPPYRIVHVNAAWSRVVGFSAEEAIGQTCRLLQGPGTCRIALRKLSEAVNGCGSVTVQLLNYTAERKPFMNSICVMPLQPPSAQAASAPVRPWHYVGVCKATPLDQAEASRAIALVAHSIGGGAASSAEARAGGAAGACALLAPSDARDALGAELGPLSAALAKTRVAPFISKLFKIVSTPETDFCIRWGAGGRSFIVIDTARFESEVLPAYFRHNRFSSFTQQLHTYHFVHKAAASCLDQKLEYAHEHFCLHSPDTLHEIKRGATPSASAAASGAAGSLARRAGTACKRPRGDELPEVAHVQEMIHQHRARILNIDKQFNMAHKSIRMLMMQICEKLVSRCYQQVNGGNILGSKYENLVNALREMHTEVANSTAPQQQPGAQPGALHGAAPNLAAPRV</sequence>
<gene>
    <name evidence="7" type="ORF">KFE25_007444</name>
</gene>
<dbReference type="OrthoDB" id="432483at2759"/>
<dbReference type="AlphaFoldDB" id="A0A8J5XHD1"/>
<feature type="region of interest" description="Disordered" evidence="5">
    <location>
        <begin position="701"/>
        <end position="729"/>
    </location>
</feature>
<evidence type="ECO:0000256" key="4">
    <source>
        <dbReference type="RuleBase" id="RU004020"/>
    </source>
</evidence>
<dbReference type="PANTHER" id="PTHR10015">
    <property type="entry name" value="HEAT SHOCK TRANSCRIPTION FACTOR"/>
    <property type="match status" value="1"/>
</dbReference>
<dbReference type="SUPFAM" id="SSF46785">
    <property type="entry name" value="Winged helix' DNA-binding domain"/>
    <property type="match status" value="1"/>
</dbReference>
<dbReference type="InterPro" id="IPR000014">
    <property type="entry name" value="PAS"/>
</dbReference>
<reference evidence="7" key="1">
    <citation type="submission" date="2021-05" db="EMBL/GenBank/DDBJ databases">
        <title>The genome of the haptophyte Pavlova lutheri (Diacronema luteri, Pavlovales) - a model for lipid biosynthesis in eukaryotic algae.</title>
        <authorList>
            <person name="Hulatt C.J."/>
            <person name="Posewitz M.C."/>
        </authorList>
    </citation>
    <scope>NUCLEOTIDE SEQUENCE</scope>
    <source>
        <strain evidence="7">NIVA-4/92</strain>
    </source>
</reference>
<dbReference type="GO" id="GO:0005634">
    <property type="term" value="C:nucleus"/>
    <property type="evidence" value="ECO:0007669"/>
    <property type="project" value="UniProtKB-SubCell"/>
</dbReference>
<keyword evidence="2" id="KW-0238">DNA-binding</keyword>
<dbReference type="CDD" id="cd00130">
    <property type="entry name" value="PAS"/>
    <property type="match status" value="1"/>
</dbReference>
<name>A0A8J5XHD1_DIALT</name>
<proteinExistence type="inferred from homology"/>
<dbReference type="InterPro" id="IPR035965">
    <property type="entry name" value="PAS-like_dom_sf"/>
</dbReference>
<dbReference type="Proteomes" id="UP000751190">
    <property type="component" value="Unassembled WGS sequence"/>
</dbReference>
<dbReference type="GO" id="GO:0043565">
    <property type="term" value="F:sequence-specific DNA binding"/>
    <property type="evidence" value="ECO:0007669"/>
    <property type="project" value="InterPro"/>
</dbReference>
<protein>
    <recommendedName>
        <fullName evidence="6">PAS domain-containing protein</fullName>
    </recommendedName>
</protein>
<dbReference type="Gene3D" id="3.30.450.20">
    <property type="entry name" value="PAS domain"/>
    <property type="match status" value="2"/>
</dbReference>
<comment type="similarity">
    <text evidence="4">Belongs to the HSF family.</text>
</comment>
<feature type="compositionally biased region" description="Low complexity" evidence="5">
    <location>
        <begin position="705"/>
        <end position="722"/>
    </location>
</feature>
<dbReference type="PANTHER" id="PTHR10015:SF427">
    <property type="entry name" value="HEAT SHOCK FACTOR PROTEIN"/>
    <property type="match status" value="1"/>
</dbReference>
<dbReference type="SMART" id="SM00091">
    <property type="entry name" value="PAS"/>
    <property type="match status" value="2"/>
</dbReference>
<dbReference type="SMART" id="SM00415">
    <property type="entry name" value="HSF"/>
    <property type="match status" value="1"/>
</dbReference>
<keyword evidence="8" id="KW-1185">Reference proteome</keyword>
<dbReference type="Pfam" id="PF13426">
    <property type="entry name" value="PAS_9"/>
    <property type="match status" value="2"/>
</dbReference>
<dbReference type="Pfam" id="PF00447">
    <property type="entry name" value="HSF_DNA-bind"/>
    <property type="match status" value="1"/>
</dbReference>
<evidence type="ECO:0000256" key="3">
    <source>
        <dbReference type="ARBA" id="ARBA00023242"/>
    </source>
</evidence>
<evidence type="ECO:0000313" key="8">
    <source>
        <dbReference type="Proteomes" id="UP000751190"/>
    </source>
</evidence>
<dbReference type="SUPFAM" id="SSF55785">
    <property type="entry name" value="PYP-like sensor domain (PAS domain)"/>
    <property type="match status" value="2"/>
</dbReference>
<dbReference type="InterPro" id="IPR000232">
    <property type="entry name" value="HSF_DNA-bd"/>
</dbReference>
<dbReference type="GO" id="GO:0003700">
    <property type="term" value="F:DNA-binding transcription factor activity"/>
    <property type="evidence" value="ECO:0007669"/>
    <property type="project" value="InterPro"/>
</dbReference>
<dbReference type="EMBL" id="JAGTXO010000003">
    <property type="protein sequence ID" value="KAG8468926.1"/>
    <property type="molecule type" value="Genomic_DNA"/>
</dbReference>
<feature type="domain" description="PAS" evidence="6">
    <location>
        <begin position="310"/>
        <end position="358"/>
    </location>
</feature>
<comment type="subcellular location">
    <subcellularLocation>
        <location evidence="1">Nucleus</location>
    </subcellularLocation>
</comment>
<keyword evidence="3" id="KW-0539">Nucleus</keyword>
<evidence type="ECO:0000313" key="7">
    <source>
        <dbReference type="EMBL" id="KAG8468926.1"/>
    </source>
</evidence>
<dbReference type="PROSITE" id="PS50112">
    <property type="entry name" value="PAS"/>
    <property type="match status" value="1"/>
</dbReference>
<evidence type="ECO:0000256" key="5">
    <source>
        <dbReference type="SAM" id="MobiDB-lite"/>
    </source>
</evidence>